<gene>
    <name evidence="1" type="ORF">BDP27DRAFT_1487656</name>
</gene>
<dbReference type="InterPro" id="IPR012337">
    <property type="entry name" value="RNaseH-like_sf"/>
</dbReference>
<keyword evidence="2" id="KW-1185">Reference proteome</keyword>
<sequence>MEDLALVLTQAPHQPTGECDCTDCESLRDQIGCENPHSCMLWAEKLLAPLPEKWDPQSELPEDYQLKPKQDDFPEGSPWDEIDVRVTTRGTLAEIFRIFADPKCLPTNFLPDLKFTEANEIRATAATDGSCIDNGKENARAGAGIFFGEYNQDNQAIRIPPQLTQSNQTGDLVAVKIATETADKARGL</sequence>
<dbReference type="Proteomes" id="UP000772434">
    <property type="component" value="Unassembled WGS sequence"/>
</dbReference>
<evidence type="ECO:0000313" key="1">
    <source>
        <dbReference type="EMBL" id="KAF9073029.1"/>
    </source>
</evidence>
<dbReference type="EMBL" id="JADNRY010000020">
    <property type="protein sequence ID" value="KAF9073029.1"/>
    <property type="molecule type" value="Genomic_DNA"/>
</dbReference>
<comment type="caution">
    <text evidence="1">The sequence shown here is derived from an EMBL/GenBank/DDBJ whole genome shotgun (WGS) entry which is preliminary data.</text>
</comment>
<dbReference type="OrthoDB" id="2728078at2759"/>
<dbReference type="InterPro" id="IPR036397">
    <property type="entry name" value="RNaseH_sf"/>
</dbReference>
<evidence type="ECO:0000313" key="2">
    <source>
        <dbReference type="Proteomes" id="UP000772434"/>
    </source>
</evidence>
<proteinExistence type="predicted"/>
<protein>
    <submittedName>
        <fullName evidence="1">Uncharacterized protein</fullName>
    </submittedName>
</protein>
<dbReference type="Gene3D" id="3.30.420.10">
    <property type="entry name" value="Ribonuclease H-like superfamily/Ribonuclease H"/>
    <property type="match status" value="1"/>
</dbReference>
<dbReference type="SUPFAM" id="SSF53098">
    <property type="entry name" value="Ribonuclease H-like"/>
    <property type="match status" value="1"/>
</dbReference>
<reference evidence="1" key="1">
    <citation type="submission" date="2020-11" db="EMBL/GenBank/DDBJ databases">
        <authorList>
            <consortium name="DOE Joint Genome Institute"/>
            <person name="Ahrendt S."/>
            <person name="Riley R."/>
            <person name="Andreopoulos W."/>
            <person name="Labutti K."/>
            <person name="Pangilinan J."/>
            <person name="Ruiz-Duenas F.J."/>
            <person name="Barrasa J.M."/>
            <person name="Sanchez-Garcia M."/>
            <person name="Camarero S."/>
            <person name="Miyauchi S."/>
            <person name="Serrano A."/>
            <person name="Linde D."/>
            <person name="Babiker R."/>
            <person name="Drula E."/>
            <person name="Ayuso-Fernandez I."/>
            <person name="Pacheco R."/>
            <person name="Padilla G."/>
            <person name="Ferreira P."/>
            <person name="Barriuso J."/>
            <person name="Kellner H."/>
            <person name="Castanera R."/>
            <person name="Alfaro M."/>
            <person name="Ramirez L."/>
            <person name="Pisabarro A.G."/>
            <person name="Kuo A."/>
            <person name="Tritt A."/>
            <person name="Lipzen A."/>
            <person name="He G."/>
            <person name="Yan M."/>
            <person name="Ng V."/>
            <person name="Cullen D."/>
            <person name="Martin F."/>
            <person name="Rosso M.-N."/>
            <person name="Henrissat B."/>
            <person name="Hibbett D."/>
            <person name="Martinez A.T."/>
            <person name="Grigoriev I.V."/>
        </authorList>
    </citation>
    <scope>NUCLEOTIDE SEQUENCE</scope>
    <source>
        <strain evidence="1">AH 40177</strain>
    </source>
</reference>
<name>A0A9P5Q1B0_9AGAR</name>
<dbReference type="AlphaFoldDB" id="A0A9P5Q1B0"/>
<organism evidence="1 2">
    <name type="scientific">Rhodocollybia butyracea</name>
    <dbReference type="NCBI Taxonomy" id="206335"/>
    <lineage>
        <taxon>Eukaryota</taxon>
        <taxon>Fungi</taxon>
        <taxon>Dikarya</taxon>
        <taxon>Basidiomycota</taxon>
        <taxon>Agaricomycotina</taxon>
        <taxon>Agaricomycetes</taxon>
        <taxon>Agaricomycetidae</taxon>
        <taxon>Agaricales</taxon>
        <taxon>Marasmiineae</taxon>
        <taxon>Omphalotaceae</taxon>
        <taxon>Rhodocollybia</taxon>
    </lineage>
</organism>
<accession>A0A9P5Q1B0</accession>
<feature type="non-terminal residue" evidence="1">
    <location>
        <position position="188"/>
    </location>
</feature>
<dbReference type="GO" id="GO:0003676">
    <property type="term" value="F:nucleic acid binding"/>
    <property type="evidence" value="ECO:0007669"/>
    <property type="project" value="InterPro"/>
</dbReference>